<dbReference type="InterPro" id="IPR005149">
    <property type="entry name" value="Tscrpt_reg_PadR_N"/>
</dbReference>
<dbReference type="InterPro" id="IPR036390">
    <property type="entry name" value="WH_DNA-bd_sf"/>
</dbReference>
<organism evidence="2 3">
    <name type="scientific">Halolamina salina</name>
    <dbReference type="NCBI Taxonomy" id="1220023"/>
    <lineage>
        <taxon>Archaea</taxon>
        <taxon>Methanobacteriati</taxon>
        <taxon>Methanobacteriota</taxon>
        <taxon>Stenosarchaea group</taxon>
        <taxon>Halobacteria</taxon>
        <taxon>Halobacteriales</taxon>
        <taxon>Haloferacaceae</taxon>
    </lineage>
</organism>
<keyword evidence="3" id="KW-1185">Reference proteome</keyword>
<feature type="domain" description="Transcription regulator PadR N-terminal" evidence="1">
    <location>
        <begin position="17"/>
        <end position="85"/>
    </location>
</feature>
<dbReference type="AlphaFoldDB" id="A0ABD6BA47"/>
<dbReference type="RefSeq" id="WP_379730516.1">
    <property type="nucleotide sequence ID" value="NZ_JBHSWZ010000006.1"/>
</dbReference>
<dbReference type="Gene3D" id="1.10.10.10">
    <property type="entry name" value="Winged helix-like DNA-binding domain superfamily/Winged helix DNA-binding domain"/>
    <property type="match status" value="1"/>
</dbReference>
<gene>
    <name evidence="2" type="ORF">ACFR9S_13815</name>
</gene>
<dbReference type="EMBL" id="JBHUDH010000187">
    <property type="protein sequence ID" value="MFD1527358.1"/>
    <property type="molecule type" value="Genomic_DNA"/>
</dbReference>
<sequence>MSDVTGLSDLSAFQRDVLWVLADESDLKGVDVKRRLEEYYGDHVNHAQIYPNLDDLVDEGLVEKAHADGRTNAYSLTEAGRRALSARQTWIGGAADE</sequence>
<dbReference type="InterPro" id="IPR036388">
    <property type="entry name" value="WH-like_DNA-bd_sf"/>
</dbReference>
<dbReference type="Proteomes" id="UP001597111">
    <property type="component" value="Unassembled WGS sequence"/>
</dbReference>
<reference evidence="2 3" key="1">
    <citation type="journal article" date="2019" name="Int. J. Syst. Evol. Microbiol.">
        <title>The Global Catalogue of Microorganisms (GCM) 10K type strain sequencing project: providing services to taxonomists for standard genome sequencing and annotation.</title>
        <authorList>
            <consortium name="The Broad Institute Genomics Platform"/>
            <consortium name="The Broad Institute Genome Sequencing Center for Infectious Disease"/>
            <person name="Wu L."/>
            <person name="Ma J."/>
        </authorList>
    </citation>
    <scope>NUCLEOTIDE SEQUENCE [LARGE SCALE GENOMIC DNA]</scope>
    <source>
        <strain evidence="2 3">CGMCC 1.12285</strain>
    </source>
</reference>
<dbReference type="PANTHER" id="PTHR43252:SF2">
    <property type="entry name" value="TRANSCRIPTION REGULATOR, PADR-LIKE FAMILY"/>
    <property type="match status" value="1"/>
</dbReference>
<name>A0ABD6BA47_9EURY</name>
<proteinExistence type="predicted"/>
<dbReference type="PANTHER" id="PTHR43252">
    <property type="entry name" value="TRANSCRIPTIONAL REGULATOR YQJI"/>
    <property type="match status" value="1"/>
</dbReference>
<evidence type="ECO:0000313" key="2">
    <source>
        <dbReference type="EMBL" id="MFD1527358.1"/>
    </source>
</evidence>
<accession>A0ABD6BA47</accession>
<comment type="caution">
    <text evidence="2">The sequence shown here is derived from an EMBL/GenBank/DDBJ whole genome shotgun (WGS) entry which is preliminary data.</text>
</comment>
<evidence type="ECO:0000259" key="1">
    <source>
        <dbReference type="Pfam" id="PF03551"/>
    </source>
</evidence>
<protein>
    <submittedName>
        <fullName evidence="2">PadR family transcriptional regulator</fullName>
    </submittedName>
</protein>
<dbReference type="Pfam" id="PF03551">
    <property type="entry name" value="PadR"/>
    <property type="match status" value="1"/>
</dbReference>
<dbReference type="SUPFAM" id="SSF46785">
    <property type="entry name" value="Winged helix' DNA-binding domain"/>
    <property type="match status" value="1"/>
</dbReference>
<evidence type="ECO:0000313" key="3">
    <source>
        <dbReference type="Proteomes" id="UP001597111"/>
    </source>
</evidence>